<keyword evidence="2" id="KW-0238">DNA-binding</keyword>
<reference evidence="2" key="1">
    <citation type="submission" date="2020-11" db="EMBL/GenBank/DDBJ databases">
        <title>Connecting structure to function with the recovery of over 1000 high-quality activated sludge metagenome-assembled genomes encoding full-length rRNA genes using long-read sequencing.</title>
        <authorList>
            <person name="Singleton C.M."/>
            <person name="Petriglieri F."/>
            <person name="Kristensen J.M."/>
            <person name="Kirkegaard R.H."/>
            <person name="Michaelsen T.Y."/>
            <person name="Andersen M.H."/>
            <person name="Karst S.M."/>
            <person name="Dueholm M.S."/>
            <person name="Nielsen P.H."/>
            <person name="Albertsen M."/>
        </authorList>
    </citation>
    <scope>NUCLEOTIDE SEQUENCE</scope>
    <source>
        <strain evidence="2">Fred_18-Q3-R57-64_BAT3C.431</strain>
    </source>
</reference>
<accession>A0A7T9DJC8</accession>
<dbReference type="Pfam" id="PF01396">
    <property type="entry name" value="Zn_ribbon_Top1"/>
    <property type="match status" value="1"/>
</dbReference>
<evidence type="ECO:0000259" key="1">
    <source>
        <dbReference type="Pfam" id="PF01396"/>
    </source>
</evidence>
<dbReference type="SUPFAM" id="SSF57783">
    <property type="entry name" value="Zinc beta-ribbon"/>
    <property type="match status" value="1"/>
</dbReference>
<dbReference type="EMBL" id="CP064981">
    <property type="protein sequence ID" value="QQR92355.1"/>
    <property type="molecule type" value="Genomic_DNA"/>
</dbReference>
<name>A0A7T9DJC8_9ARCH</name>
<keyword evidence="2" id="KW-0413">Isomerase</keyword>
<dbReference type="GO" id="GO:0003677">
    <property type="term" value="F:DNA binding"/>
    <property type="evidence" value="ECO:0007669"/>
    <property type="project" value="UniProtKB-KW"/>
</dbReference>
<sequence length="73" mass="8191">MVCSKKSSANNTLGLPSCKEHLNLPIEPPKCPECETPMELRHRKNGAFWGCPSFPNCFGSRNLVKPMEEMDIL</sequence>
<protein>
    <submittedName>
        <fullName evidence="2">Topoisomerase DNA-binding C4 zinc finger domain-containing protein</fullName>
    </submittedName>
</protein>
<feature type="domain" description="DNA topoisomerase type IA zn finger" evidence="1">
    <location>
        <begin position="30"/>
        <end position="62"/>
    </location>
</feature>
<dbReference type="AlphaFoldDB" id="A0A7T9DJC8"/>
<dbReference type="InterPro" id="IPR013498">
    <property type="entry name" value="Topo_IA_Znf"/>
</dbReference>
<gene>
    <name evidence="2" type="ORF">IPJ89_04330</name>
</gene>
<dbReference type="Proteomes" id="UP000596004">
    <property type="component" value="Chromosome"/>
</dbReference>
<proteinExistence type="predicted"/>
<dbReference type="GO" id="GO:0003916">
    <property type="term" value="F:DNA topoisomerase activity"/>
    <property type="evidence" value="ECO:0007669"/>
    <property type="project" value="InterPro"/>
</dbReference>
<dbReference type="GO" id="GO:0006265">
    <property type="term" value="P:DNA topological change"/>
    <property type="evidence" value="ECO:0007669"/>
    <property type="project" value="InterPro"/>
</dbReference>
<evidence type="ECO:0000313" key="2">
    <source>
        <dbReference type="EMBL" id="QQR92355.1"/>
    </source>
</evidence>
<dbReference type="Gene3D" id="3.30.65.10">
    <property type="entry name" value="Bacterial Topoisomerase I, domain 1"/>
    <property type="match status" value="1"/>
</dbReference>
<organism evidence="2">
    <name type="scientific">Candidatus Iainarchaeum sp</name>
    <dbReference type="NCBI Taxonomy" id="3101447"/>
    <lineage>
        <taxon>Archaea</taxon>
        <taxon>Candidatus Iainarchaeota</taxon>
        <taxon>Candidatus Iainarchaeia</taxon>
        <taxon>Candidatus Iainarchaeales</taxon>
        <taxon>Candidatus Iainarchaeaceae</taxon>
        <taxon>Candidatus Iainarchaeum</taxon>
    </lineage>
</organism>
<dbReference type="GO" id="GO:0005694">
    <property type="term" value="C:chromosome"/>
    <property type="evidence" value="ECO:0007669"/>
    <property type="project" value="InterPro"/>
</dbReference>